<accession>A6G2Y7</accession>
<dbReference type="EMBL" id="ABCS01000016">
    <property type="protein sequence ID" value="EDM79837.1"/>
    <property type="molecule type" value="Genomic_DNA"/>
</dbReference>
<sequence length="273" mass="28883">MFQFGSAAKASPEFVPDADARDWIAGGIVDLASHLGPAAREPHLLTDPAKLHGVPRGGTPTDLDSLFDMICAVQEVVGQSEIELTLLELDERNPGLPESYVSLGDPSGKLLHTFKGTDEYLVLFSPAAFKVRELLLASIARELGRVALDGAGLRPASDEPTALREWEGDAELAGVLLGMGVWISNGAYVYENACCGGGCGIDLRSIRAGLSLPEACYALAVDSQRKGIRRRHVLRHLSPTQKTATRHCWSHVGAATPKALASAGADIALALAP</sequence>
<gene>
    <name evidence="1" type="ORF">PPSIR1_32098</name>
</gene>
<dbReference type="Proteomes" id="UP000005801">
    <property type="component" value="Unassembled WGS sequence"/>
</dbReference>
<name>A6G2Y7_9BACT</name>
<protein>
    <submittedName>
        <fullName evidence="1">Uncharacterized protein</fullName>
    </submittedName>
</protein>
<keyword evidence="2" id="KW-1185">Reference proteome</keyword>
<organism evidence="1 2">
    <name type="scientific">Plesiocystis pacifica SIR-1</name>
    <dbReference type="NCBI Taxonomy" id="391625"/>
    <lineage>
        <taxon>Bacteria</taxon>
        <taxon>Pseudomonadati</taxon>
        <taxon>Myxococcota</taxon>
        <taxon>Polyangia</taxon>
        <taxon>Nannocystales</taxon>
        <taxon>Nannocystaceae</taxon>
        <taxon>Plesiocystis</taxon>
    </lineage>
</organism>
<dbReference type="AlphaFoldDB" id="A6G2Y7"/>
<evidence type="ECO:0000313" key="2">
    <source>
        <dbReference type="Proteomes" id="UP000005801"/>
    </source>
</evidence>
<proteinExistence type="predicted"/>
<dbReference type="RefSeq" id="WP_006971086.1">
    <property type="nucleotide sequence ID" value="NZ_ABCS01000016.1"/>
</dbReference>
<dbReference type="OrthoDB" id="2041998at2"/>
<comment type="caution">
    <text evidence="1">The sequence shown here is derived from an EMBL/GenBank/DDBJ whole genome shotgun (WGS) entry which is preliminary data.</text>
</comment>
<evidence type="ECO:0000313" key="1">
    <source>
        <dbReference type="EMBL" id="EDM79837.1"/>
    </source>
</evidence>
<reference evidence="1 2" key="1">
    <citation type="submission" date="2007-06" db="EMBL/GenBank/DDBJ databases">
        <authorList>
            <person name="Shimkets L."/>
            <person name="Ferriera S."/>
            <person name="Johnson J."/>
            <person name="Kravitz S."/>
            <person name="Beeson K."/>
            <person name="Sutton G."/>
            <person name="Rogers Y.-H."/>
            <person name="Friedman R."/>
            <person name="Frazier M."/>
            <person name="Venter J.C."/>
        </authorList>
    </citation>
    <scope>NUCLEOTIDE SEQUENCE [LARGE SCALE GENOMIC DNA]</scope>
    <source>
        <strain evidence="1 2">SIR-1</strain>
    </source>
</reference>